<dbReference type="InterPro" id="IPR050738">
    <property type="entry name" value="Sulfatase"/>
</dbReference>
<comment type="PTM">
    <text evidence="3">The conversion to 3-oxoalanine (also known as C-formylglycine, FGly), of a serine or cysteine residue in prokaryotes and of a cysteine residue in eukaryotes, is critical for catalytic activity.</text>
</comment>
<dbReference type="Gene3D" id="3.30.1120.10">
    <property type="match status" value="1"/>
</dbReference>
<dbReference type="RefSeq" id="WP_183306727.1">
    <property type="nucleotide sequence ID" value="NZ_JACIEP010000005.1"/>
</dbReference>
<dbReference type="PANTHER" id="PTHR42693">
    <property type="entry name" value="ARYLSULFATASE FAMILY MEMBER"/>
    <property type="match status" value="1"/>
</dbReference>
<evidence type="ECO:0000313" key="7">
    <source>
        <dbReference type="Proteomes" id="UP000555103"/>
    </source>
</evidence>
<dbReference type="EMBL" id="JACIEP010000005">
    <property type="protein sequence ID" value="MBB4035805.1"/>
    <property type="molecule type" value="Genomic_DNA"/>
</dbReference>
<comment type="caution">
    <text evidence="6">The sequence shown here is derived from an EMBL/GenBank/DDBJ whole genome shotgun (WGS) entry which is preliminary data.</text>
</comment>
<keyword evidence="2 6" id="KW-0378">Hydrolase</keyword>
<dbReference type="EC" id="3.1.6.1" evidence="6"/>
<dbReference type="SUPFAM" id="SSF53649">
    <property type="entry name" value="Alkaline phosphatase-like"/>
    <property type="match status" value="1"/>
</dbReference>
<evidence type="ECO:0000256" key="3">
    <source>
        <dbReference type="PIRSR" id="PIRSR600917-52"/>
    </source>
</evidence>
<keyword evidence="7" id="KW-1185">Reference proteome</keyword>
<dbReference type="InterPro" id="IPR000917">
    <property type="entry name" value="Sulfatase_N"/>
</dbReference>
<dbReference type="AlphaFoldDB" id="A0A840CSB7"/>
<evidence type="ECO:0000256" key="2">
    <source>
        <dbReference type="ARBA" id="ARBA00022801"/>
    </source>
</evidence>
<name>A0A840CSB7_9BACT</name>
<evidence type="ECO:0000256" key="4">
    <source>
        <dbReference type="SAM" id="SignalP"/>
    </source>
</evidence>
<keyword evidence="4" id="KW-0732">Signal</keyword>
<evidence type="ECO:0000259" key="5">
    <source>
        <dbReference type="Pfam" id="PF00884"/>
    </source>
</evidence>
<feature type="signal peptide" evidence="4">
    <location>
        <begin position="1"/>
        <end position="19"/>
    </location>
</feature>
<comment type="similarity">
    <text evidence="1">Belongs to the sulfatase family.</text>
</comment>
<dbReference type="CDD" id="cd16026">
    <property type="entry name" value="GALNS_like"/>
    <property type="match status" value="1"/>
</dbReference>
<evidence type="ECO:0000313" key="6">
    <source>
        <dbReference type="EMBL" id="MBB4035805.1"/>
    </source>
</evidence>
<dbReference type="Gene3D" id="3.40.720.10">
    <property type="entry name" value="Alkaline Phosphatase, subunit A"/>
    <property type="match status" value="1"/>
</dbReference>
<dbReference type="Pfam" id="PF00884">
    <property type="entry name" value="Sulfatase"/>
    <property type="match status" value="1"/>
</dbReference>
<protein>
    <submittedName>
        <fullName evidence="6">Arylsulfatase</fullName>
        <ecNumber evidence="6">3.1.6.1</ecNumber>
    </submittedName>
</protein>
<organism evidence="6 7">
    <name type="scientific">Dysgonomonas hofstadii</name>
    <dbReference type="NCBI Taxonomy" id="637886"/>
    <lineage>
        <taxon>Bacteria</taxon>
        <taxon>Pseudomonadati</taxon>
        <taxon>Bacteroidota</taxon>
        <taxon>Bacteroidia</taxon>
        <taxon>Bacteroidales</taxon>
        <taxon>Dysgonomonadaceae</taxon>
        <taxon>Dysgonomonas</taxon>
    </lineage>
</organism>
<reference evidence="6 7" key="1">
    <citation type="submission" date="2020-08" db="EMBL/GenBank/DDBJ databases">
        <title>Genomic Encyclopedia of Type Strains, Phase IV (KMG-IV): sequencing the most valuable type-strain genomes for metagenomic binning, comparative biology and taxonomic classification.</title>
        <authorList>
            <person name="Goeker M."/>
        </authorList>
    </citation>
    <scope>NUCLEOTIDE SEQUENCE [LARGE SCALE GENOMIC DNA]</scope>
    <source>
        <strain evidence="6 7">DSM 104969</strain>
    </source>
</reference>
<feature type="chain" id="PRO_5032904099" evidence="4">
    <location>
        <begin position="20"/>
        <end position="466"/>
    </location>
</feature>
<dbReference type="InterPro" id="IPR017850">
    <property type="entry name" value="Alkaline_phosphatase_core_sf"/>
</dbReference>
<dbReference type="Proteomes" id="UP000555103">
    <property type="component" value="Unassembled WGS sequence"/>
</dbReference>
<accession>A0A840CSB7</accession>
<feature type="modified residue" description="3-oxoalanine (Ser)" evidence="3">
    <location>
        <position position="71"/>
    </location>
</feature>
<evidence type="ECO:0000256" key="1">
    <source>
        <dbReference type="ARBA" id="ARBA00008779"/>
    </source>
</evidence>
<feature type="domain" description="Sulfatase N-terminal" evidence="5">
    <location>
        <begin position="24"/>
        <end position="329"/>
    </location>
</feature>
<sequence length="466" mass="51756">MKNKLVLLAISGYSLSVYAQQQVNFVLINLDDCGYGDFSYKGAMGYTTPNIDKMAAEGMQFSHFLAAQPVSGASRAALLTGCYPNRIGFSGAPGPSAKTGINADEETIAEVLKKKNYATAAYGKWHLGHLEPFLPLQNGFDEYYGIPYSNDMWPNHPQQKFPDLPTIEGNKVIGYNTDQSQFTTDFTNRAVNFITKNKNNPFFVYLAHPMPHVPLAVSGKFKGKSEQGMYGDVLMEIDWSVGQILKTLKELNLEENTLIILTSDNGPWINYGNHAGSTGGLREGKGTTFDGGNRVPCIIYWKGKVEAGTVCNTMAINMDILPTFADISGADLPKNKIDGVSILPLLKGEKFKPHEFFYYYYRKNDLEAVTDGTFKLILPHKHRTYTLYPSGNDGQPGKVEEFFELKDYELYDLRRDPGERYNVIGQYPVIADMLMKAANVAREDLGDNITKTEGANCRPIGTIKAD</sequence>
<gene>
    <name evidence="6" type="ORF">GGR21_001700</name>
</gene>
<dbReference type="PANTHER" id="PTHR42693:SF53">
    <property type="entry name" value="ENDO-4-O-SULFATASE"/>
    <property type="match status" value="1"/>
</dbReference>
<proteinExistence type="inferred from homology"/>
<dbReference type="GO" id="GO:0004065">
    <property type="term" value="F:arylsulfatase activity"/>
    <property type="evidence" value="ECO:0007669"/>
    <property type="project" value="UniProtKB-EC"/>
</dbReference>